<evidence type="ECO:0000313" key="5">
    <source>
        <dbReference type="Proteomes" id="UP000009026"/>
    </source>
</evidence>
<name>A0A0H4XGU7_9BACT</name>
<evidence type="ECO:0000259" key="3">
    <source>
        <dbReference type="Pfam" id="PF25023"/>
    </source>
</evidence>
<sequence length="1856" mass="202331">MDAKVQAPELSAPQRGSLAGQLASVTFGPADVSRGAFSLPSPFSFPTERGAALGRFFPVYSPDSGLSEWGTGWQNALAFTRWRAKGSHDYVTDGLTGPWGQFVPGDDGYWYPNGLSSPIRLEQLTDTLIAYHADGSRWTFGGPGRRVVTSRGTWSWLLAEVVTAHGRKTRFDYEANASGRLFLKTVSYGGVGDDFQHRVVLDYEPLAQPFRDFRSGQELTLDRRVTTVAAQSRHAVTGVFTERWRHELTWQAEGLGPAFHLQSVLQRFASGQTAPPTVYTYNLAAEHLATTQLEHVPKLDALFPAFTSDVLQPNRGTFVDIDEDGRLDLEHHAANTLLVQGDDGFTLEPLPPRPPDAVLACRNPQSSFNQPRGLAQLRGDSDVQVVSLRASSLRTQTTLTVCNRPGQALGTQTLTGDWELGANVKLVDLDRDHQPDLVRVDSGSYRILPNTSTASTFSFGALVQGTLQPTISPNSSWLHDFNGDGVPDIVSRYSGGLMVWFGLGNFAFKPQGQSFEVRTLLGQTLTNLSDFQLNFVDTNRDGLTDLLLTRVSSPAAHLVVNTGSRFQEVAVPGLAALGTAISRPVVADLSGSGDVEVSYTRVEQLVTRAYRLAMDTPGTALLRTADDGKGTVLRFDYARSPALPGVRQRQSVLAALEVASSGHDVTRYTYDYQQPTFHAVGRFLVGFDAVTRTAPTNVHDVTFLNADAYAGVKLSETRRDVHETAVHALETWQYEDSLFHGVAHKRLKEWLRGWASDTPGVLPLQERTEYLDYEAGLCPSRVRQTGAHGTLVTETTRATVPGLGPALHCMESTTRLTGTHANATWDFVHESHVVRNSVGLTTEVLSVVPGHTQTVQHTVYDADFYVQEISAPGRGGTRFRYHPGTRLLDEVIAPDGVVTRVGQRNPLTDAVLTLEVDRGAQTYSRFYRYDALERLDKEWDDLAGSETQPKQTYAYRFATGVAPSSLFMSTLVDAQAGAARDSVVYATAAGESVTTARRIPQGWVFDGVVERKPSLGETRTSMRPTLAETVDVLALNYTGLLDNAQSVHFTRTSSWGHDVTSAQAFHSGVEKQLAASLELEAGQLQQTTWENGTWRTRIWRDAANRMVAREDEANTRFDYHRDALGRLRRVDLPDGTAHHAHYDGHGRVSLLVREGVASIEYAYSPVTGLPTLKRMGSPAGAVHRQTTFVHDAVGRLARETHEDFLGSAPQVYRYYWDGTSPDFPNLPATLGLVSAIEGDGYTKLMTYHPDGKLSQRTLRLHGWYTLEWLYTYADNGEVRSETSKIWSPHGGPLVSSKTKLWHWNTQGQLSELWMEGQPMALFDYDANGLPLSVAFAVGGTATLGHDPLTRERVSLTQAGPGWSASTSLRLNARGLMGEESYSLGGPPLQRQYVHSAQGFLTQATDAQHAYAYGFDSFGFPTFIDEAGTRRDFSRQGNALSVGGTNHVFDAMGRTVSKGDVTLVYGPHGQVALATRGQEQWSFIYDESGHRLLKRSHGVPVAAYAEGGVYLDDTGLTEPFRFGGQLVGLVKNGAFQMVATDLRGTLLADTDGTHRWVSPFGNRTHHPDVAAALDYAQSGYDADLGVIRMGVRDYDPAINRFLTPDPLYLEDMEKCGEKPIECNLYGYARNAPLNLVDPSGLDTIVLHGGGPGNAGGVALLETTARNLMPDVRTVVPNKVHGAGLLKKDPAPAQAFASNHVHVDSTQKNLVGFSLGGDAAILAAAASGPQGATDAKWNNVIVFGARVDRIMANIEAAAKNSDQLIIVNLIGDQYTIGGGPNFFGDRKAESLSDQIIRTYGSLEDFSKKFPNVTLGTVAGDHGGAANREASMTAIRAAFEASRERASNNTMQRPTESTP</sequence>
<dbReference type="Gene3D" id="2.130.10.130">
    <property type="entry name" value="Integrin alpha, N-terminal"/>
    <property type="match status" value="1"/>
</dbReference>
<dbReference type="InterPro" id="IPR050708">
    <property type="entry name" value="T6SS_VgrG/RHS"/>
</dbReference>
<dbReference type="PANTHER" id="PTHR32305">
    <property type="match status" value="1"/>
</dbReference>
<dbReference type="PANTHER" id="PTHR32305:SF15">
    <property type="entry name" value="PROTEIN RHSA-RELATED"/>
    <property type="match status" value="1"/>
</dbReference>
<dbReference type="Pfam" id="PF13517">
    <property type="entry name" value="FG-GAP_3"/>
    <property type="match status" value="1"/>
</dbReference>
<dbReference type="Gene3D" id="2.180.10.10">
    <property type="entry name" value="RHS repeat-associated core"/>
    <property type="match status" value="1"/>
</dbReference>
<gene>
    <name evidence="4" type="ORF">A176_004369</name>
</gene>
<dbReference type="InterPro" id="IPR013517">
    <property type="entry name" value="FG-GAP"/>
</dbReference>
<dbReference type="eggNOG" id="COG3209">
    <property type="taxonomic scope" value="Bacteria"/>
</dbReference>
<evidence type="ECO:0000256" key="2">
    <source>
        <dbReference type="ARBA" id="ARBA00022737"/>
    </source>
</evidence>
<keyword evidence="2" id="KW-0677">Repeat</keyword>
<dbReference type="InterPro" id="IPR028994">
    <property type="entry name" value="Integrin_alpha_N"/>
</dbReference>
<keyword evidence="5" id="KW-1185">Reference proteome</keyword>
<accession>A0A0H4XGU7</accession>
<dbReference type="InterPro" id="IPR056823">
    <property type="entry name" value="TEN-like_YD-shell"/>
</dbReference>
<dbReference type="Proteomes" id="UP000009026">
    <property type="component" value="Chromosome"/>
</dbReference>
<dbReference type="STRING" id="1297742.A176_004369"/>
<proteinExistence type="predicted"/>
<dbReference type="SUPFAM" id="SSF69318">
    <property type="entry name" value="Integrin alpha N-terminal domain"/>
    <property type="match status" value="1"/>
</dbReference>
<dbReference type="Pfam" id="PF25023">
    <property type="entry name" value="TEN_YD-shell"/>
    <property type="match status" value="1"/>
</dbReference>
<protein>
    <recommendedName>
        <fullName evidence="3">Teneurin-like YD-shell domain-containing protein</fullName>
    </recommendedName>
</protein>
<feature type="domain" description="Teneurin-like YD-shell" evidence="3">
    <location>
        <begin position="1384"/>
        <end position="1631"/>
    </location>
</feature>
<evidence type="ECO:0000313" key="4">
    <source>
        <dbReference type="EMBL" id="AKQ67457.1"/>
    </source>
</evidence>
<dbReference type="PATRIC" id="fig|1297742.4.peg.4410"/>
<dbReference type="KEGG" id="mym:A176_004369"/>
<dbReference type="InterPro" id="IPR022385">
    <property type="entry name" value="Rhs_assc_core"/>
</dbReference>
<keyword evidence="1" id="KW-0732">Signal</keyword>
<reference evidence="4 5" key="1">
    <citation type="journal article" date="2016" name="PLoS ONE">
        <title>Complete Genome Sequence and Comparative Genomics of a Novel Myxobacterium Myxococcus hansupus.</title>
        <authorList>
            <person name="Sharma G."/>
            <person name="Narwani T."/>
            <person name="Subramanian S."/>
        </authorList>
    </citation>
    <scope>NUCLEOTIDE SEQUENCE [LARGE SCALE GENOMIC DNA]</scope>
    <source>
        <strain evidence="5">mixupus</strain>
    </source>
</reference>
<evidence type="ECO:0000256" key="1">
    <source>
        <dbReference type="ARBA" id="ARBA00022729"/>
    </source>
</evidence>
<dbReference type="NCBIfam" id="TIGR03696">
    <property type="entry name" value="Rhs_assc_core"/>
    <property type="match status" value="1"/>
</dbReference>
<dbReference type="EMBL" id="CP012109">
    <property type="protein sequence ID" value="AKQ67457.1"/>
    <property type="molecule type" value="Genomic_DNA"/>
</dbReference>
<organism evidence="4 5">
    <name type="scientific">Pseudomyxococcus hansupus</name>
    <dbReference type="NCBI Taxonomy" id="1297742"/>
    <lineage>
        <taxon>Bacteria</taxon>
        <taxon>Pseudomonadati</taxon>
        <taxon>Myxococcota</taxon>
        <taxon>Myxococcia</taxon>
        <taxon>Myxococcales</taxon>
        <taxon>Cystobacterineae</taxon>
        <taxon>Myxococcaceae</taxon>
        <taxon>Pseudomyxococcus</taxon>
    </lineage>
</organism>